<protein>
    <submittedName>
        <fullName evidence="1">Uncharacterized protein</fullName>
    </submittedName>
</protein>
<dbReference type="AlphaFoldDB" id="I3W2I8"/>
<reference evidence="1" key="1">
    <citation type="submission" date="2012-01" db="EMBL/GenBank/DDBJ databases">
        <authorList>
            <person name="Summers A.O."/>
            <person name="Wireman J."/>
        </authorList>
    </citation>
    <scope>NUCLEOTIDE SEQUENCE</scope>
    <source>
        <strain evidence="1">PDDCC3357</strain>
        <plasmid evidence="1">pPDDCC3357-6</plasmid>
    </source>
</reference>
<dbReference type="EMBL" id="JQ418535">
    <property type="protein sequence ID" value="AFK89815.1"/>
    <property type="molecule type" value="Genomic_DNA"/>
</dbReference>
<evidence type="ECO:0000313" key="1">
    <source>
        <dbReference type="EMBL" id="AFK89815.1"/>
    </source>
</evidence>
<organism evidence="1">
    <name type="scientific">Pseudomonas syringae</name>
    <dbReference type="NCBI Taxonomy" id="317"/>
    <lineage>
        <taxon>Bacteria</taxon>
        <taxon>Pseudomonadati</taxon>
        <taxon>Pseudomonadota</taxon>
        <taxon>Gammaproteobacteria</taxon>
        <taxon>Pseudomonadales</taxon>
        <taxon>Pseudomonadaceae</taxon>
        <taxon>Pseudomonas</taxon>
    </lineage>
</organism>
<accession>I3W2I8</accession>
<name>I3W2I8_PSESX</name>
<geneLocation type="plasmid" evidence="1">
    <name>pPDDCC3357-6</name>
</geneLocation>
<proteinExistence type="predicted"/>
<sequence>MTKPASTPWQGLDGFNQDKRFGEVIMSIALMRFKHLRRMGGGVHVRR</sequence>
<keyword evidence="1" id="KW-0614">Plasmid</keyword>